<evidence type="ECO:0000313" key="2">
    <source>
        <dbReference type="Proteomes" id="UP001150217"/>
    </source>
</evidence>
<gene>
    <name evidence="1" type="ORF">C8R41DRAFT_708558</name>
</gene>
<evidence type="ECO:0000313" key="1">
    <source>
        <dbReference type="EMBL" id="KAJ4493267.1"/>
    </source>
</evidence>
<accession>A0ABQ8VLB5</accession>
<keyword evidence="2" id="KW-1185">Reference proteome</keyword>
<reference evidence="1" key="1">
    <citation type="submission" date="2022-08" db="EMBL/GenBank/DDBJ databases">
        <title>A Global Phylogenomic Analysis of the Shiitake Genus Lentinula.</title>
        <authorList>
            <consortium name="DOE Joint Genome Institute"/>
            <person name="Sierra-Patev S."/>
            <person name="Min B."/>
            <person name="Naranjo-Ortiz M."/>
            <person name="Looney B."/>
            <person name="Konkel Z."/>
            <person name="Slot J.C."/>
            <person name="Sakamoto Y."/>
            <person name="Steenwyk J.L."/>
            <person name="Rokas A."/>
            <person name="Carro J."/>
            <person name="Camarero S."/>
            <person name="Ferreira P."/>
            <person name="Molpeceres G."/>
            <person name="Ruiz-Duenas F.J."/>
            <person name="Serrano A."/>
            <person name="Henrissat B."/>
            <person name="Drula E."/>
            <person name="Hughes K.W."/>
            <person name="Mata J.L."/>
            <person name="Ishikawa N.K."/>
            <person name="Vargas-Isla R."/>
            <person name="Ushijima S."/>
            <person name="Smith C.A."/>
            <person name="Ahrendt S."/>
            <person name="Andreopoulos W."/>
            <person name="He G."/>
            <person name="Labutti K."/>
            <person name="Lipzen A."/>
            <person name="Ng V."/>
            <person name="Riley R."/>
            <person name="Sandor L."/>
            <person name="Barry K."/>
            <person name="Martinez A.T."/>
            <person name="Xiao Y."/>
            <person name="Gibbons J.G."/>
            <person name="Terashima K."/>
            <person name="Grigoriev I.V."/>
            <person name="Hibbett D.S."/>
        </authorList>
    </citation>
    <scope>NUCLEOTIDE SEQUENCE</scope>
    <source>
        <strain evidence="1">RHP3577 ss4</strain>
    </source>
</reference>
<proteinExistence type="predicted"/>
<comment type="caution">
    <text evidence="1">The sequence shown here is derived from an EMBL/GenBank/DDBJ whole genome shotgun (WGS) entry which is preliminary data.</text>
</comment>
<dbReference type="EMBL" id="JANVFT010000036">
    <property type="protein sequence ID" value="KAJ4493267.1"/>
    <property type="molecule type" value="Genomic_DNA"/>
</dbReference>
<organism evidence="1 2">
    <name type="scientific">Lentinula lateritia</name>
    <dbReference type="NCBI Taxonomy" id="40482"/>
    <lineage>
        <taxon>Eukaryota</taxon>
        <taxon>Fungi</taxon>
        <taxon>Dikarya</taxon>
        <taxon>Basidiomycota</taxon>
        <taxon>Agaricomycotina</taxon>
        <taxon>Agaricomycetes</taxon>
        <taxon>Agaricomycetidae</taxon>
        <taxon>Agaricales</taxon>
        <taxon>Marasmiineae</taxon>
        <taxon>Omphalotaceae</taxon>
        <taxon>Lentinula</taxon>
    </lineage>
</organism>
<feature type="non-terminal residue" evidence="1">
    <location>
        <position position="83"/>
    </location>
</feature>
<protein>
    <submittedName>
        <fullName evidence="1">Uncharacterized protein</fullName>
    </submittedName>
</protein>
<sequence>FWDDELTGDEEDLICGCYEVWTGEHGYGQYAKRSWWPRPISWKSSGFNCGYWSNNAEDWFQRRLNNIRHSPNSVQLLTNNQWR</sequence>
<name>A0ABQ8VLB5_9AGAR</name>
<feature type="non-terminal residue" evidence="1">
    <location>
        <position position="1"/>
    </location>
</feature>
<dbReference type="Proteomes" id="UP001150217">
    <property type="component" value="Unassembled WGS sequence"/>
</dbReference>